<name>A0ABW2ZD28_9SPHI</name>
<reference evidence="3" key="1">
    <citation type="journal article" date="2019" name="Int. J. Syst. Evol. Microbiol.">
        <title>The Global Catalogue of Microorganisms (GCM) 10K type strain sequencing project: providing services to taxonomists for standard genome sequencing and annotation.</title>
        <authorList>
            <consortium name="The Broad Institute Genomics Platform"/>
            <consortium name="The Broad Institute Genome Sequencing Center for Infectious Disease"/>
            <person name="Wu L."/>
            <person name="Ma J."/>
        </authorList>
    </citation>
    <scope>NUCLEOTIDE SEQUENCE [LARGE SCALE GENOMIC DNA]</scope>
    <source>
        <strain evidence="3">CCUG 60742</strain>
    </source>
</reference>
<organism evidence="2 3">
    <name type="scientific">Mucilaginibacter lutimaris</name>
    <dbReference type="NCBI Taxonomy" id="931629"/>
    <lineage>
        <taxon>Bacteria</taxon>
        <taxon>Pseudomonadati</taxon>
        <taxon>Bacteroidota</taxon>
        <taxon>Sphingobacteriia</taxon>
        <taxon>Sphingobacteriales</taxon>
        <taxon>Sphingobacteriaceae</taxon>
        <taxon>Mucilaginibacter</taxon>
    </lineage>
</organism>
<keyword evidence="3" id="KW-1185">Reference proteome</keyword>
<evidence type="ECO:0000313" key="3">
    <source>
        <dbReference type="Proteomes" id="UP001597073"/>
    </source>
</evidence>
<dbReference type="Proteomes" id="UP001597073">
    <property type="component" value="Unassembled WGS sequence"/>
</dbReference>
<proteinExistence type="predicted"/>
<protein>
    <submittedName>
        <fullName evidence="2">Uncharacterized protein</fullName>
    </submittedName>
</protein>
<accession>A0ABW2ZD28</accession>
<evidence type="ECO:0000313" key="2">
    <source>
        <dbReference type="EMBL" id="MFD0764082.1"/>
    </source>
</evidence>
<feature type="signal peptide" evidence="1">
    <location>
        <begin position="1"/>
        <end position="17"/>
    </location>
</feature>
<feature type="chain" id="PRO_5046125560" evidence="1">
    <location>
        <begin position="18"/>
        <end position="138"/>
    </location>
</feature>
<gene>
    <name evidence="2" type="ORF">ACFQZI_04420</name>
</gene>
<keyword evidence="1" id="KW-0732">Signal</keyword>
<evidence type="ECO:0000256" key="1">
    <source>
        <dbReference type="SAM" id="SignalP"/>
    </source>
</evidence>
<dbReference type="RefSeq" id="WP_377138934.1">
    <property type="nucleotide sequence ID" value="NZ_JBHTIA010000003.1"/>
</dbReference>
<comment type="caution">
    <text evidence="2">The sequence shown here is derived from an EMBL/GenBank/DDBJ whole genome shotgun (WGS) entry which is preliminary data.</text>
</comment>
<dbReference type="EMBL" id="JBHTIA010000003">
    <property type="protein sequence ID" value="MFD0764082.1"/>
    <property type="molecule type" value="Genomic_DNA"/>
</dbReference>
<sequence>MKYILCLLIWLPGIAYCQTNISEQIILSKVAAMPEVKSFMKKARASQPQITIERTPEKDFKYYWVKVGLSNLGMYRTASNFYVDPEVYKIYYVDNMTGQGEQLLTLTQWRKWRKLSVWQKWHCYQHKNKKLTIYPCKP</sequence>